<name>A0AAE6G5Q7_MYXXA</name>
<organism evidence="1 2">
    <name type="scientific">Myxococcus xanthus</name>
    <dbReference type="NCBI Taxonomy" id="34"/>
    <lineage>
        <taxon>Bacteria</taxon>
        <taxon>Pseudomonadati</taxon>
        <taxon>Myxococcota</taxon>
        <taxon>Myxococcia</taxon>
        <taxon>Myxococcales</taxon>
        <taxon>Cystobacterineae</taxon>
        <taxon>Myxococcaceae</taxon>
        <taxon>Myxococcus</taxon>
    </lineage>
</organism>
<gene>
    <name evidence="1" type="ORF">BHS09_31955</name>
</gene>
<evidence type="ECO:0000313" key="1">
    <source>
        <dbReference type="EMBL" id="QDE71220.1"/>
    </source>
</evidence>
<sequence length="67" mass="7119">MPASDVGAGLSGVQAERARRMAQSHDVLARRIGGTPVCAGEALLGPEVEAFDTEECLWQPPVADWEL</sequence>
<accession>A0AAE6G5Q7</accession>
<reference evidence="1 2" key="1">
    <citation type="journal article" date="2019" name="Science">
        <title>Social genes are selection hotspots in kin groups of a soil microbe.</title>
        <authorList>
            <person name="Wielgoss S."/>
            <person name="Wolfensberger R."/>
            <person name="Sun L."/>
            <person name="Fiegna F."/>
            <person name="Velicer G.J."/>
        </authorList>
    </citation>
    <scope>NUCLEOTIDE SEQUENCE [LARGE SCALE GENOMIC DNA]</scope>
    <source>
        <strain evidence="1 2">MC3.5.9c15</strain>
    </source>
</reference>
<evidence type="ECO:0000313" key="2">
    <source>
        <dbReference type="Proteomes" id="UP000320179"/>
    </source>
</evidence>
<dbReference type="Proteomes" id="UP000320179">
    <property type="component" value="Chromosome"/>
</dbReference>
<protein>
    <submittedName>
        <fullName evidence="1">Uncharacterized protein</fullName>
    </submittedName>
</protein>
<dbReference type="EMBL" id="CP017174">
    <property type="protein sequence ID" value="QDE71220.1"/>
    <property type="molecule type" value="Genomic_DNA"/>
</dbReference>
<dbReference type="AlphaFoldDB" id="A0AAE6G5Q7"/>
<proteinExistence type="predicted"/>